<evidence type="ECO:0000256" key="7">
    <source>
        <dbReference type="SAM" id="MobiDB-lite"/>
    </source>
</evidence>
<dbReference type="InterPro" id="IPR035979">
    <property type="entry name" value="RBD_domain_sf"/>
</dbReference>
<dbReference type="SUPFAM" id="SSF54928">
    <property type="entry name" value="RNA-binding domain, RBD"/>
    <property type="match status" value="1"/>
</dbReference>
<dbReference type="AlphaFoldDB" id="A0A2H1X3F8"/>
<evidence type="ECO:0000256" key="4">
    <source>
        <dbReference type="ARBA" id="ARBA00022884"/>
    </source>
</evidence>
<gene>
    <name evidence="9" type="ORF">SFRICE_022492</name>
</gene>
<dbReference type="Pfam" id="PF13865">
    <property type="entry name" value="FoP_duplication"/>
    <property type="match status" value="1"/>
</dbReference>
<dbReference type="GO" id="GO:0006406">
    <property type="term" value="P:mRNA export from nucleus"/>
    <property type="evidence" value="ECO:0007669"/>
    <property type="project" value="TreeGrafter"/>
</dbReference>
<dbReference type="InterPro" id="IPR000504">
    <property type="entry name" value="RRM_dom"/>
</dbReference>
<evidence type="ECO:0000256" key="2">
    <source>
        <dbReference type="ARBA" id="ARBA00022448"/>
    </source>
</evidence>
<evidence type="ECO:0000256" key="6">
    <source>
        <dbReference type="PROSITE-ProRule" id="PRU00176"/>
    </source>
</evidence>
<dbReference type="Pfam" id="PF00076">
    <property type="entry name" value="RRM_1"/>
    <property type="match status" value="1"/>
</dbReference>
<evidence type="ECO:0000256" key="3">
    <source>
        <dbReference type="ARBA" id="ARBA00022816"/>
    </source>
</evidence>
<dbReference type="Gene3D" id="3.30.70.330">
    <property type="match status" value="1"/>
</dbReference>
<feature type="region of interest" description="Disordered" evidence="7">
    <location>
        <begin position="225"/>
        <end position="291"/>
    </location>
</feature>
<dbReference type="FunFam" id="3.30.70.330:FF:000273">
    <property type="entry name" value="THO complex subunit 4"/>
    <property type="match status" value="1"/>
</dbReference>
<evidence type="ECO:0000313" key="9">
    <source>
        <dbReference type="EMBL" id="SOQ59788.1"/>
    </source>
</evidence>
<dbReference type="InterPro" id="IPR025715">
    <property type="entry name" value="FoP_C"/>
</dbReference>
<sequence length="302" mass="32108">MVDQIEMALDDIIKANKKAPSRGGGAGRKFNTARKPGGGRGGAAGGGFRNGRTGGVLRGRNRGGISKSTNYSRMSTFRDLRFDLVADVVEVLDKVCGIVSLALPATWGLGDVNSAWKHDMFNDFGERKIQRNTMPSITTGPTKLLVSNLDFGVSDSDIQELFSEFGILKSAAVHYDRSGRSLGTADVVFERKADALKAMKQYNGVPLDGRAMNIQLATSEISNFRNEERNRIGGGGGNAGGNGPVRRNMNRGGPNRNQGGGGSRGNARRPGRGGAGAGRGKRPIPTAEQLDAELDAYVKEIK</sequence>
<dbReference type="CDD" id="cd12680">
    <property type="entry name" value="RRM_THOC4"/>
    <property type="match status" value="1"/>
</dbReference>
<dbReference type="SMART" id="SM01218">
    <property type="entry name" value="FoP_duplication"/>
    <property type="match status" value="1"/>
</dbReference>
<evidence type="ECO:0000256" key="1">
    <source>
        <dbReference type="ARBA" id="ARBA00004123"/>
    </source>
</evidence>
<keyword evidence="2" id="KW-0813">Transport</keyword>
<proteinExistence type="predicted"/>
<protein>
    <submittedName>
        <fullName evidence="9">SFRICE_022492</fullName>
    </submittedName>
</protein>
<dbReference type="InterPro" id="IPR051229">
    <property type="entry name" value="ALYREF_mRNA_export"/>
</dbReference>
<dbReference type="PROSITE" id="PS50102">
    <property type="entry name" value="RRM"/>
    <property type="match status" value="1"/>
</dbReference>
<feature type="region of interest" description="Disordered" evidence="7">
    <location>
        <begin position="18"/>
        <end position="62"/>
    </location>
</feature>
<dbReference type="GO" id="GO:0003729">
    <property type="term" value="F:mRNA binding"/>
    <property type="evidence" value="ECO:0007669"/>
    <property type="project" value="TreeGrafter"/>
</dbReference>
<feature type="compositionally biased region" description="Low complexity" evidence="7">
    <location>
        <begin position="244"/>
        <end position="257"/>
    </location>
</feature>
<feature type="compositionally biased region" description="Gly residues" evidence="7">
    <location>
        <begin position="232"/>
        <end position="243"/>
    </location>
</feature>
<dbReference type="EMBL" id="ODYU01013104">
    <property type="protein sequence ID" value="SOQ59788.1"/>
    <property type="molecule type" value="Genomic_DNA"/>
</dbReference>
<dbReference type="SMART" id="SM00360">
    <property type="entry name" value="RRM"/>
    <property type="match status" value="1"/>
</dbReference>
<evidence type="ECO:0000256" key="5">
    <source>
        <dbReference type="ARBA" id="ARBA00023242"/>
    </source>
</evidence>
<keyword evidence="5" id="KW-0539">Nucleus</keyword>
<organism evidence="9">
    <name type="scientific">Spodoptera frugiperda</name>
    <name type="common">Fall armyworm</name>
    <dbReference type="NCBI Taxonomy" id="7108"/>
    <lineage>
        <taxon>Eukaryota</taxon>
        <taxon>Metazoa</taxon>
        <taxon>Ecdysozoa</taxon>
        <taxon>Arthropoda</taxon>
        <taxon>Hexapoda</taxon>
        <taxon>Insecta</taxon>
        <taxon>Pterygota</taxon>
        <taxon>Neoptera</taxon>
        <taxon>Endopterygota</taxon>
        <taxon>Lepidoptera</taxon>
        <taxon>Glossata</taxon>
        <taxon>Ditrysia</taxon>
        <taxon>Noctuoidea</taxon>
        <taxon>Noctuidae</taxon>
        <taxon>Amphipyrinae</taxon>
        <taxon>Spodoptera</taxon>
    </lineage>
</organism>
<dbReference type="PANTHER" id="PTHR19965">
    <property type="entry name" value="RNA AND EXPORT FACTOR BINDING PROTEIN"/>
    <property type="match status" value="1"/>
</dbReference>
<dbReference type="InterPro" id="IPR012677">
    <property type="entry name" value="Nucleotide-bd_a/b_plait_sf"/>
</dbReference>
<dbReference type="PANTHER" id="PTHR19965:SF82">
    <property type="entry name" value="THO COMPLEX SUBUNIT 4"/>
    <property type="match status" value="1"/>
</dbReference>
<keyword evidence="3" id="KW-0509">mRNA transport</keyword>
<feature type="compositionally biased region" description="Gly residues" evidence="7">
    <location>
        <begin position="36"/>
        <end position="57"/>
    </location>
</feature>
<name>A0A2H1X3F8_SPOFR</name>
<evidence type="ECO:0000259" key="8">
    <source>
        <dbReference type="PROSITE" id="PS50102"/>
    </source>
</evidence>
<comment type="subcellular location">
    <subcellularLocation>
        <location evidence="1">Nucleus</location>
    </subcellularLocation>
</comment>
<accession>A0A2H1X3F8</accession>
<keyword evidence="4 6" id="KW-0694">RNA-binding</keyword>
<dbReference type="GO" id="GO:0005634">
    <property type="term" value="C:nucleus"/>
    <property type="evidence" value="ECO:0007669"/>
    <property type="project" value="UniProtKB-SubCell"/>
</dbReference>
<feature type="domain" description="RRM" evidence="8">
    <location>
        <begin position="142"/>
        <end position="219"/>
    </location>
</feature>
<dbReference type="OrthoDB" id="1049195at2759"/>
<reference evidence="9" key="1">
    <citation type="submission" date="2016-07" db="EMBL/GenBank/DDBJ databases">
        <authorList>
            <person name="Bretaudeau A."/>
        </authorList>
    </citation>
    <scope>NUCLEOTIDE SEQUENCE</scope>
    <source>
        <strain evidence="9">Rice</strain>
        <tissue evidence="9">Whole body</tissue>
    </source>
</reference>